<accession>A0A4Y2RAC8</accession>
<protein>
    <submittedName>
        <fullName evidence="1">Uncharacterized protein</fullName>
    </submittedName>
</protein>
<proteinExistence type="predicted"/>
<evidence type="ECO:0000313" key="1">
    <source>
        <dbReference type="EMBL" id="GBN72717.1"/>
    </source>
</evidence>
<name>A0A4Y2RAC8_ARAVE</name>
<sequence>MKNLRIVIGFWITVGSNFFTHAEEGQTAPFGGSIRESLGETTPAGFLPVLQKFHFGRSVNRLLSEIFRFLYDRFVDLLPHDNDFNEGIVQTLPERTPTNIVPALLKGRLKWVSVLMLSFSPAVQTAHTLISIFSIAFTDADLNLHFIYKK</sequence>
<dbReference type="EMBL" id="BGPR01143673">
    <property type="protein sequence ID" value="GBN72717.1"/>
    <property type="molecule type" value="Genomic_DNA"/>
</dbReference>
<dbReference type="Proteomes" id="UP000499080">
    <property type="component" value="Unassembled WGS sequence"/>
</dbReference>
<reference evidence="1 2" key="1">
    <citation type="journal article" date="2019" name="Sci. Rep.">
        <title>Orb-weaving spider Araneus ventricosus genome elucidates the spidroin gene catalogue.</title>
        <authorList>
            <person name="Kono N."/>
            <person name="Nakamura H."/>
            <person name="Ohtoshi R."/>
            <person name="Moran D.A.P."/>
            <person name="Shinohara A."/>
            <person name="Yoshida Y."/>
            <person name="Fujiwara M."/>
            <person name="Mori M."/>
            <person name="Tomita M."/>
            <person name="Arakawa K."/>
        </authorList>
    </citation>
    <scope>NUCLEOTIDE SEQUENCE [LARGE SCALE GENOMIC DNA]</scope>
</reference>
<keyword evidence="2" id="KW-1185">Reference proteome</keyword>
<organism evidence="1 2">
    <name type="scientific">Araneus ventricosus</name>
    <name type="common">Orbweaver spider</name>
    <name type="synonym">Epeira ventricosa</name>
    <dbReference type="NCBI Taxonomy" id="182803"/>
    <lineage>
        <taxon>Eukaryota</taxon>
        <taxon>Metazoa</taxon>
        <taxon>Ecdysozoa</taxon>
        <taxon>Arthropoda</taxon>
        <taxon>Chelicerata</taxon>
        <taxon>Arachnida</taxon>
        <taxon>Araneae</taxon>
        <taxon>Araneomorphae</taxon>
        <taxon>Entelegynae</taxon>
        <taxon>Araneoidea</taxon>
        <taxon>Araneidae</taxon>
        <taxon>Araneus</taxon>
    </lineage>
</organism>
<comment type="caution">
    <text evidence="1">The sequence shown here is derived from an EMBL/GenBank/DDBJ whole genome shotgun (WGS) entry which is preliminary data.</text>
</comment>
<evidence type="ECO:0000313" key="2">
    <source>
        <dbReference type="Proteomes" id="UP000499080"/>
    </source>
</evidence>
<dbReference type="AlphaFoldDB" id="A0A4Y2RAC8"/>
<gene>
    <name evidence="1" type="ORF">AVEN_84190_1</name>
</gene>